<protein>
    <submittedName>
        <fullName evidence="4">Glycosyl transferase group 1</fullName>
    </submittedName>
</protein>
<accession>A7NIQ3</accession>
<feature type="compositionally biased region" description="Basic and acidic residues" evidence="1">
    <location>
        <begin position="428"/>
        <end position="450"/>
    </location>
</feature>
<evidence type="ECO:0000313" key="5">
    <source>
        <dbReference type="Proteomes" id="UP000000263"/>
    </source>
</evidence>
<keyword evidence="5" id="KW-1185">Reference proteome</keyword>
<evidence type="ECO:0000259" key="3">
    <source>
        <dbReference type="Pfam" id="PF13439"/>
    </source>
</evidence>
<dbReference type="Pfam" id="PF00534">
    <property type="entry name" value="Glycos_transf_1"/>
    <property type="match status" value="1"/>
</dbReference>
<proteinExistence type="predicted"/>
<dbReference type="CDD" id="cd03801">
    <property type="entry name" value="GT4_PimA-like"/>
    <property type="match status" value="1"/>
</dbReference>
<dbReference type="HOGENOM" id="CLU_009583_2_1_0"/>
<name>A7NIQ3_ROSCS</name>
<dbReference type="AlphaFoldDB" id="A7NIQ3"/>
<evidence type="ECO:0000256" key="1">
    <source>
        <dbReference type="SAM" id="MobiDB-lite"/>
    </source>
</evidence>
<dbReference type="PANTHER" id="PTHR45947:SF3">
    <property type="entry name" value="SULFOQUINOVOSYL TRANSFERASE SQD2"/>
    <property type="match status" value="1"/>
</dbReference>
<evidence type="ECO:0000313" key="4">
    <source>
        <dbReference type="EMBL" id="ABU57356.1"/>
    </source>
</evidence>
<dbReference type="CAZy" id="GT4">
    <property type="family name" value="Glycosyltransferase Family 4"/>
</dbReference>
<dbReference type="Pfam" id="PF13439">
    <property type="entry name" value="Glyco_transf_4"/>
    <property type="match status" value="1"/>
</dbReference>
<dbReference type="KEGG" id="rca:Rcas_1259"/>
<sequence length="457" mass="51774">MHDFSPDALRVAMLARVVFPLHGFGGIERHVFHLTTHLARLGVRITLYVQTPHGHTLDLDDDPARPINPYADVLPGIERVMTLRYDYTSPALRPNSIAGRQINYPWYSWRLGRIAAAAARRGAYDVVHAQGLCAFGYGWIRVRDPLLRRVPFIANPHGLEEYRTPDWRKWLAYAPFRALYSYGTRCADRAIATDACTQDDLPRYLGVDPAKVVVIPSAIDADECLAPVNDATRAALRQRFRLDEEDLTILSVGRLERNKGYHILIDALTRLRERLPSRWRWLLVGEGKERRALERQAQRAGIIHHVTFVGRLSDAELHNLYEEVDLVVHPTLYEGSSLVTLEAMIHRRPIVASVAGGIPDKVFNGRNGYLARPGDADDLASRIRLALEQRDRWATWGAESVRLVRETFDWPVVARRTKQEYEVMVGGRGERREARGEGHEARGERGEARGARGPTMA</sequence>
<evidence type="ECO:0000259" key="2">
    <source>
        <dbReference type="Pfam" id="PF00534"/>
    </source>
</evidence>
<feature type="domain" description="Glycosyl transferase family 1" evidence="2">
    <location>
        <begin position="234"/>
        <end position="393"/>
    </location>
</feature>
<dbReference type="InterPro" id="IPR050194">
    <property type="entry name" value="Glycosyltransferase_grp1"/>
</dbReference>
<dbReference type="Proteomes" id="UP000000263">
    <property type="component" value="Chromosome"/>
</dbReference>
<organism evidence="4 5">
    <name type="scientific">Roseiflexus castenholzii (strain DSM 13941 / HLO8)</name>
    <dbReference type="NCBI Taxonomy" id="383372"/>
    <lineage>
        <taxon>Bacteria</taxon>
        <taxon>Bacillati</taxon>
        <taxon>Chloroflexota</taxon>
        <taxon>Chloroflexia</taxon>
        <taxon>Chloroflexales</taxon>
        <taxon>Roseiflexineae</taxon>
        <taxon>Roseiflexaceae</taxon>
        <taxon>Roseiflexus</taxon>
    </lineage>
</organism>
<feature type="region of interest" description="Disordered" evidence="1">
    <location>
        <begin position="427"/>
        <end position="457"/>
    </location>
</feature>
<dbReference type="RefSeq" id="WP_012119786.1">
    <property type="nucleotide sequence ID" value="NC_009767.1"/>
</dbReference>
<dbReference type="OrthoDB" id="73743at2"/>
<dbReference type="EMBL" id="CP000804">
    <property type="protein sequence ID" value="ABU57356.1"/>
    <property type="molecule type" value="Genomic_DNA"/>
</dbReference>
<dbReference type="SUPFAM" id="SSF53756">
    <property type="entry name" value="UDP-Glycosyltransferase/glycogen phosphorylase"/>
    <property type="match status" value="1"/>
</dbReference>
<dbReference type="eggNOG" id="COG0438">
    <property type="taxonomic scope" value="Bacteria"/>
</dbReference>
<dbReference type="STRING" id="383372.Rcas_1259"/>
<keyword evidence="4" id="KW-0808">Transferase</keyword>
<dbReference type="Gene3D" id="3.40.50.2000">
    <property type="entry name" value="Glycogen Phosphorylase B"/>
    <property type="match status" value="2"/>
</dbReference>
<dbReference type="InterPro" id="IPR028098">
    <property type="entry name" value="Glyco_trans_4-like_N"/>
</dbReference>
<dbReference type="PANTHER" id="PTHR45947">
    <property type="entry name" value="SULFOQUINOVOSYL TRANSFERASE SQD2"/>
    <property type="match status" value="1"/>
</dbReference>
<dbReference type="GO" id="GO:0016758">
    <property type="term" value="F:hexosyltransferase activity"/>
    <property type="evidence" value="ECO:0007669"/>
    <property type="project" value="TreeGrafter"/>
</dbReference>
<feature type="domain" description="Glycosyltransferase subfamily 4-like N-terminal" evidence="3">
    <location>
        <begin position="24"/>
        <end position="222"/>
    </location>
</feature>
<dbReference type="InterPro" id="IPR001296">
    <property type="entry name" value="Glyco_trans_1"/>
</dbReference>
<reference evidence="4 5" key="1">
    <citation type="submission" date="2007-08" db="EMBL/GenBank/DDBJ databases">
        <title>Complete sequence of Roseiflexus castenholzii DSM 13941.</title>
        <authorList>
            <consortium name="US DOE Joint Genome Institute"/>
            <person name="Copeland A."/>
            <person name="Lucas S."/>
            <person name="Lapidus A."/>
            <person name="Barry K."/>
            <person name="Glavina del Rio T."/>
            <person name="Dalin E."/>
            <person name="Tice H."/>
            <person name="Pitluck S."/>
            <person name="Thompson L.S."/>
            <person name="Brettin T."/>
            <person name="Bruce D."/>
            <person name="Detter J.C."/>
            <person name="Han C."/>
            <person name="Tapia R."/>
            <person name="Schmutz J."/>
            <person name="Larimer F."/>
            <person name="Land M."/>
            <person name="Hauser L."/>
            <person name="Kyrpides N."/>
            <person name="Mikhailova N."/>
            <person name="Bryant D.A."/>
            <person name="Hanada S."/>
            <person name="Tsukatani Y."/>
            <person name="Richardson P."/>
        </authorList>
    </citation>
    <scope>NUCLEOTIDE SEQUENCE [LARGE SCALE GENOMIC DNA]</scope>
    <source>
        <strain evidence="5">DSM 13941 / HLO8</strain>
    </source>
</reference>
<gene>
    <name evidence="4" type="ordered locus">Rcas_1259</name>
</gene>